<evidence type="ECO:0000313" key="3">
    <source>
        <dbReference type="Proteomes" id="UP000535511"/>
    </source>
</evidence>
<evidence type="ECO:0000313" key="2">
    <source>
        <dbReference type="EMBL" id="NYD43584.1"/>
    </source>
</evidence>
<protein>
    <submittedName>
        <fullName evidence="2">Anti-anti-sigma factor</fullName>
    </submittedName>
</protein>
<sequence length="119" mass="12569">MFDRTFTADLTDQTLTVRGEVDDYGIIALRNLLAEHGSAPGARLVVDLSDVDYLPSVGVGVLTRGLGAARKAGAEIVLVARPGTVAQRVLMVCALPYRESLDEVSGQLSDEGPDTDLLA</sequence>
<dbReference type="InterPro" id="IPR058548">
    <property type="entry name" value="MlaB-like_STAS"/>
</dbReference>
<evidence type="ECO:0000259" key="1">
    <source>
        <dbReference type="PROSITE" id="PS50801"/>
    </source>
</evidence>
<dbReference type="AlphaFoldDB" id="A0A7Y9JDT2"/>
<dbReference type="Gene3D" id="3.30.750.24">
    <property type="entry name" value="STAS domain"/>
    <property type="match status" value="1"/>
</dbReference>
<dbReference type="EMBL" id="JACCBG010000001">
    <property type="protein sequence ID" value="NYD43584.1"/>
    <property type="molecule type" value="Genomic_DNA"/>
</dbReference>
<dbReference type="SUPFAM" id="SSF52091">
    <property type="entry name" value="SpoIIaa-like"/>
    <property type="match status" value="1"/>
</dbReference>
<dbReference type="InterPro" id="IPR002645">
    <property type="entry name" value="STAS_dom"/>
</dbReference>
<keyword evidence="3" id="KW-1185">Reference proteome</keyword>
<dbReference type="CDD" id="cd07043">
    <property type="entry name" value="STAS_anti-anti-sigma_factors"/>
    <property type="match status" value="1"/>
</dbReference>
<gene>
    <name evidence="2" type="ORF">BJZ21_003667</name>
</gene>
<proteinExistence type="predicted"/>
<name>A0A7Y9JDT2_9ACTN</name>
<dbReference type="Proteomes" id="UP000535511">
    <property type="component" value="Unassembled WGS sequence"/>
</dbReference>
<accession>A0A7Y9JDT2</accession>
<dbReference type="InterPro" id="IPR036513">
    <property type="entry name" value="STAS_dom_sf"/>
</dbReference>
<comment type="caution">
    <text evidence="2">The sequence shown here is derived from an EMBL/GenBank/DDBJ whole genome shotgun (WGS) entry which is preliminary data.</text>
</comment>
<dbReference type="PROSITE" id="PS50801">
    <property type="entry name" value="STAS"/>
    <property type="match status" value="1"/>
</dbReference>
<reference evidence="2 3" key="1">
    <citation type="submission" date="2020-07" db="EMBL/GenBank/DDBJ databases">
        <title>Sequencing the genomes of 1000 actinobacteria strains.</title>
        <authorList>
            <person name="Klenk H.-P."/>
        </authorList>
    </citation>
    <scope>NUCLEOTIDE SEQUENCE [LARGE SCALE GENOMIC DNA]</scope>
    <source>
        <strain evidence="2 3">DSM 21350</strain>
    </source>
</reference>
<feature type="domain" description="STAS" evidence="1">
    <location>
        <begin position="15"/>
        <end position="89"/>
    </location>
</feature>
<dbReference type="Pfam" id="PF13466">
    <property type="entry name" value="STAS_2"/>
    <property type="match status" value="1"/>
</dbReference>
<dbReference type="RefSeq" id="WP_179665087.1">
    <property type="nucleotide sequence ID" value="NZ_JACCBG010000001.1"/>
</dbReference>
<organism evidence="2 3">
    <name type="scientific">Nocardioides panaciterrulae</name>
    <dbReference type="NCBI Taxonomy" id="661492"/>
    <lineage>
        <taxon>Bacteria</taxon>
        <taxon>Bacillati</taxon>
        <taxon>Actinomycetota</taxon>
        <taxon>Actinomycetes</taxon>
        <taxon>Propionibacteriales</taxon>
        <taxon>Nocardioidaceae</taxon>
        <taxon>Nocardioides</taxon>
    </lineage>
</organism>